<protein>
    <recommendedName>
        <fullName evidence="2">DUF1559 domain-containing protein</fullName>
    </recommendedName>
</protein>
<proteinExistence type="predicted"/>
<dbReference type="PANTHER" id="PTHR30093:SF2">
    <property type="entry name" value="TYPE II SECRETION SYSTEM PROTEIN H"/>
    <property type="match status" value="1"/>
</dbReference>
<feature type="transmembrane region" description="Helical" evidence="1">
    <location>
        <begin position="21"/>
        <end position="43"/>
    </location>
</feature>
<dbReference type="KEGG" id="pnd:Pla175_36210"/>
<reference evidence="3 4" key="1">
    <citation type="submission" date="2019-02" db="EMBL/GenBank/DDBJ databases">
        <title>Deep-cultivation of Planctomycetes and their phenomic and genomic characterization uncovers novel biology.</title>
        <authorList>
            <person name="Wiegand S."/>
            <person name="Jogler M."/>
            <person name="Boedeker C."/>
            <person name="Pinto D."/>
            <person name="Vollmers J."/>
            <person name="Rivas-Marin E."/>
            <person name="Kohn T."/>
            <person name="Peeters S.H."/>
            <person name="Heuer A."/>
            <person name="Rast P."/>
            <person name="Oberbeckmann S."/>
            <person name="Bunk B."/>
            <person name="Jeske O."/>
            <person name="Meyerdierks A."/>
            <person name="Storesund J.E."/>
            <person name="Kallscheuer N."/>
            <person name="Luecker S."/>
            <person name="Lage O.M."/>
            <person name="Pohl T."/>
            <person name="Merkel B.J."/>
            <person name="Hornburger P."/>
            <person name="Mueller R.-W."/>
            <person name="Bruemmer F."/>
            <person name="Labrenz M."/>
            <person name="Spormann A.M."/>
            <person name="Op den Camp H."/>
            <person name="Overmann J."/>
            <person name="Amann R."/>
            <person name="Jetten M.S.M."/>
            <person name="Mascher T."/>
            <person name="Medema M.H."/>
            <person name="Devos D.P."/>
            <person name="Kaster A.-K."/>
            <person name="Ovreas L."/>
            <person name="Rohde M."/>
            <person name="Galperin M.Y."/>
            <person name="Jogler C."/>
        </authorList>
    </citation>
    <scope>NUCLEOTIDE SEQUENCE [LARGE SCALE GENOMIC DNA]</scope>
    <source>
        <strain evidence="3 4">Pla175</strain>
    </source>
</reference>
<accession>A0A518DFG6</accession>
<evidence type="ECO:0000313" key="3">
    <source>
        <dbReference type="EMBL" id="QDU90219.1"/>
    </source>
</evidence>
<dbReference type="InterPro" id="IPR045584">
    <property type="entry name" value="Pilin-like"/>
</dbReference>
<dbReference type="Gene3D" id="3.30.700.10">
    <property type="entry name" value="Glycoprotein, Type 4 Pilin"/>
    <property type="match status" value="1"/>
</dbReference>
<keyword evidence="4" id="KW-1185">Reference proteome</keyword>
<evidence type="ECO:0000313" key="4">
    <source>
        <dbReference type="Proteomes" id="UP000317429"/>
    </source>
</evidence>
<dbReference type="Pfam" id="PF07963">
    <property type="entry name" value="N_methyl"/>
    <property type="match status" value="1"/>
</dbReference>
<dbReference type="RefSeq" id="WP_145288256.1">
    <property type="nucleotide sequence ID" value="NZ_CP036291.1"/>
</dbReference>
<evidence type="ECO:0000256" key="1">
    <source>
        <dbReference type="SAM" id="Phobius"/>
    </source>
</evidence>
<dbReference type="PANTHER" id="PTHR30093">
    <property type="entry name" value="GENERAL SECRETION PATHWAY PROTEIN G"/>
    <property type="match status" value="1"/>
</dbReference>
<dbReference type="SUPFAM" id="SSF54523">
    <property type="entry name" value="Pili subunits"/>
    <property type="match status" value="1"/>
</dbReference>
<keyword evidence="1" id="KW-0472">Membrane</keyword>
<dbReference type="NCBIfam" id="TIGR02532">
    <property type="entry name" value="IV_pilin_GFxxxE"/>
    <property type="match status" value="1"/>
</dbReference>
<dbReference type="EMBL" id="CP036291">
    <property type="protein sequence ID" value="QDU90219.1"/>
    <property type="molecule type" value="Genomic_DNA"/>
</dbReference>
<keyword evidence="1" id="KW-1133">Transmembrane helix</keyword>
<dbReference type="Pfam" id="PF07596">
    <property type="entry name" value="SBP_bac_10"/>
    <property type="match status" value="1"/>
</dbReference>
<sequence>MSLSFRTLAIRSRGGRRHAFTLVELLVVIAIIGILVALLLPAVQSAREAARRADCTNRLKQLGLAALNYESGQKTLPAAGKIGLPFAINPSGGSATPSRQENTVALGTNPTGTPKSPYTSWVVELLPLIERGALHDQWDFSTNLRGSNLALAQQELPELYCPSRRTTLRGEDRPMNAMRNQGLLPLGGNDYGACISRGSSLSTTTGDHNLHVDLVSRAIAPRWVVCETYGESNMISLGAPLASCLRSCRRDCCGRGFRGRDREAFRGANRSASA</sequence>
<dbReference type="OrthoDB" id="255848at2"/>
<evidence type="ECO:0000259" key="2">
    <source>
        <dbReference type="Pfam" id="PF07596"/>
    </source>
</evidence>
<dbReference type="Proteomes" id="UP000317429">
    <property type="component" value="Chromosome"/>
</dbReference>
<feature type="domain" description="DUF1559" evidence="2">
    <location>
        <begin position="44"/>
        <end position="172"/>
    </location>
</feature>
<gene>
    <name evidence="3" type="ORF">Pla175_36210</name>
</gene>
<name>A0A518DFG6_9BACT</name>
<dbReference type="InterPro" id="IPR011453">
    <property type="entry name" value="DUF1559"/>
</dbReference>
<keyword evidence="1" id="KW-0812">Transmembrane</keyword>
<organism evidence="3 4">
    <name type="scientific">Pirellulimonas nuda</name>
    <dbReference type="NCBI Taxonomy" id="2528009"/>
    <lineage>
        <taxon>Bacteria</taxon>
        <taxon>Pseudomonadati</taxon>
        <taxon>Planctomycetota</taxon>
        <taxon>Planctomycetia</taxon>
        <taxon>Pirellulales</taxon>
        <taxon>Lacipirellulaceae</taxon>
        <taxon>Pirellulimonas</taxon>
    </lineage>
</organism>
<dbReference type="InterPro" id="IPR012902">
    <property type="entry name" value="N_methyl_site"/>
</dbReference>
<dbReference type="AlphaFoldDB" id="A0A518DFG6"/>